<sequence length="337" mass="37523">MSSPISSRGSSSSLVSLCDLNTTTSPISPSQADSSQPNLEEVSIVLFSPLPVQPAISTLPALGLLPKISYTPSKHVIWMHVRSVLEKISRFLRDNWKYILFYILAWALILICHHAVAMTLTIWLGIGLGIGVIVGIITSNFLDKENKYKDYNSLWNWIHYGIQQLDPHGTRQILLATIISSISALIYAIPQAVGCVIGFCIGNQISIKATYQLRFGEEATYTLDKKAHENQIASIQSAINGYQLLKHQMIMQKQIQILLEVNQSANQNAVLSQTMDSLKLETSWPLPYTVDIAGLGRSQTWLSENPNTVIEKANQCIQTLSQTLVHLKQEPDRVIEE</sequence>
<feature type="transmembrane region" description="Helical" evidence="1">
    <location>
        <begin position="98"/>
        <end position="116"/>
    </location>
</feature>
<feature type="transmembrane region" description="Helical" evidence="1">
    <location>
        <begin position="173"/>
        <end position="190"/>
    </location>
</feature>
<organism evidence="2 3">
    <name type="scientific">Candidatus Chlamydia sanziniae</name>
    <dbReference type="NCBI Taxonomy" id="1806891"/>
    <lineage>
        <taxon>Bacteria</taxon>
        <taxon>Pseudomonadati</taxon>
        <taxon>Chlamydiota</taxon>
        <taxon>Chlamydiia</taxon>
        <taxon>Chlamydiales</taxon>
        <taxon>Chlamydiaceae</taxon>
        <taxon>Chlamydia/Chlamydophila group</taxon>
        <taxon>Chlamydia</taxon>
    </lineage>
</organism>
<reference evidence="2 3" key="1">
    <citation type="submission" date="2016-03" db="EMBL/GenBank/DDBJ databases">
        <title>Culture-independent genomics supports pathogen discovery for uncultivable bacteria within the genus Chlamydia.</title>
        <authorList>
            <person name="Taylor-Brown A."/>
            <person name="Bachmann N.L."/>
            <person name="Borel N."/>
            <person name="Polkinghorne A."/>
        </authorList>
    </citation>
    <scope>NUCLEOTIDE SEQUENCE [LARGE SCALE GENOMIC DNA]</scope>
    <source>
        <strain evidence="2 3">2742-308</strain>
    </source>
</reference>
<accession>A0A1A9HVJ3</accession>
<keyword evidence="1" id="KW-1133">Transmembrane helix</keyword>
<dbReference type="OrthoDB" id="17977at2"/>
<feature type="transmembrane region" description="Helical" evidence="1">
    <location>
        <begin position="122"/>
        <end position="142"/>
    </location>
</feature>
<keyword evidence="1" id="KW-0812">Transmembrane</keyword>
<name>A0A1A9HVJ3_9CHLA</name>
<keyword evidence="3" id="KW-1185">Reference proteome</keyword>
<gene>
    <name evidence="2" type="ORF">Cs308_0685</name>
</gene>
<dbReference type="EMBL" id="CP014639">
    <property type="protein sequence ID" value="ANH78855.1"/>
    <property type="molecule type" value="Genomic_DNA"/>
</dbReference>
<keyword evidence="1" id="KW-0472">Membrane</keyword>
<evidence type="ECO:0000313" key="3">
    <source>
        <dbReference type="Proteomes" id="UP000078162"/>
    </source>
</evidence>
<evidence type="ECO:0000256" key="1">
    <source>
        <dbReference type="SAM" id="Phobius"/>
    </source>
</evidence>
<proteinExistence type="predicted"/>
<dbReference type="PATRIC" id="fig|1806891.3.peg.678"/>
<dbReference type="STRING" id="1806891.Cs308_0685"/>
<protein>
    <submittedName>
        <fullName evidence="2">Putative iron-sulfur cluster assembly scaffold protein</fullName>
    </submittedName>
</protein>
<dbReference type="KEGG" id="csaz:Cs308_0685"/>
<dbReference type="Proteomes" id="UP000078162">
    <property type="component" value="Chromosome"/>
</dbReference>
<evidence type="ECO:0000313" key="2">
    <source>
        <dbReference type="EMBL" id="ANH78855.1"/>
    </source>
</evidence>
<dbReference type="AlphaFoldDB" id="A0A1A9HVJ3"/>
<dbReference type="RefSeq" id="WP_066482529.1">
    <property type="nucleotide sequence ID" value="NZ_CP014639.1"/>
</dbReference>